<dbReference type="OrthoDB" id="424012at2759"/>
<gene>
    <name evidence="3" type="ORF">OSB1V03_LOCUS21278</name>
</gene>
<dbReference type="PANTHER" id="PTHR10625">
    <property type="entry name" value="HISTONE DEACETYLASE HDAC1-RELATED"/>
    <property type="match status" value="1"/>
</dbReference>
<evidence type="ECO:0000259" key="2">
    <source>
        <dbReference type="Pfam" id="PF00850"/>
    </source>
</evidence>
<feature type="non-terminal residue" evidence="3">
    <location>
        <position position="1"/>
    </location>
</feature>
<name>A0A7R9LSP5_9ACAR</name>
<dbReference type="EMBL" id="CAJPIZ010038825">
    <property type="protein sequence ID" value="CAG2121332.1"/>
    <property type="molecule type" value="Genomic_DNA"/>
</dbReference>
<organism evidence="3">
    <name type="scientific">Medioppia subpectinata</name>
    <dbReference type="NCBI Taxonomy" id="1979941"/>
    <lineage>
        <taxon>Eukaryota</taxon>
        <taxon>Metazoa</taxon>
        <taxon>Ecdysozoa</taxon>
        <taxon>Arthropoda</taxon>
        <taxon>Chelicerata</taxon>
        <taxon>Arachnida</taxon>
        <taxon>Acari</taxon>
        <taxon>Acariformes</taxon>
        <taxon>Sarcoptiformes</taxon>
        <taxon>Oribatida</taxon>
        <taxon>Brachypylina</taxon>
        <taxon>Oppioidea</taxon>
        <taxon>Oppiidae</taxon>
        <taxon>Medioppia</taxon>
    </lineage>
</organism>
<dbReference type="PRINTS" id="PR01270">
    <property type="entry name" value="HDASUPER"/>
</dbReference>
<dbReference type="InterPro" id="IPR037138">
    <property type="entry name" value="His_deacetylse_dom_sf"/>
</dbReference>
<dbReference type="InterPro" id="IPR000286">
    <property type="entry name" value="HDACs"/>
</dbReference>
<accession>A0A7R9LSP5</accession>
<reference evidence="3" key="1">
    <citation type="submission" date="2020-11" db="EMBL/GenBank/DDBJ databases">
        <authorList>
            <person name="Tran Van P."/>
        </authorList>
    </citation>
    <scope>NUCLEOTIDE SEQUENCE</scope>
</reference>
<keyword evidence="4" id="KW-1185">Reference proteome</keyword>
<sequence>KLYDKCLKLDTRYATEDELSLVHSKEYIEIIKSTEKLSEKELRKLSNKYDSVYLTRETFSAAKLAVGNVLQVVDSVLTDQCLNGFACVRPPGHHSSRTKASGFCCFNNVSIAAKYAINKYNKKRVLILDWDVHHGDGTQKIFANEDNVLYISLHRYDFGDYFPQSIQSNYNIGKNVVNIPWNGGPMTDSEYMLAFFNVILPIAYDFNPDLVFISAGFDAALSELYI</sequence>
<dbReference type="GO" id="GO:0141221">
    <property type="term" value="F:histone deacetylase activity, hydrolytic mechanism"/>
    <property type="evidence" value="ECO:0007669"/>
    <property type="project" value="UniProtKB-EC"/>
</dbReference>
<comment type="catalytic activity">
    <reaction evidence="1">
        <text>N(6)-acetyl-L-lysyl-[histone] + H2O = L-lysyl-[histone] + acetate</text>
        <dbReference type="Rhea" id="RHEA:58196"/>
        <dbReference type="Rhea" id="RHEA-COMP:9845"/>
        <dbReference type="Rhea" id="RHEA-COMP:11338"/>
        <dbReference type="ChEBI" id="CHEBI:15377"/>
        <dbReference type="ChEBI" id="CHEBI:29969"/>
        <dbReference type="ChEBI" id="CHEBI:30089"/>
        <dbReference type="ChEBI" id="CHEBI:61930"/>
        <dbReference type="EC" id="3.5.1.98"/>
    </reaction>
</comment>
<dbReference type="SUPFAM" id="SSF52768">
    <property type="entry name" value="Arginase/deacetylase"/>
    <property type="match status" value="1"/>
</dbReference>
<dbReference type="Gene3D" id="3.40.800.20">
    <property type="entry name" value="Histone deacetylase domain"/>
    <property type="match status" value="1"/>
</dbReference>
<feature type="non-terminal residue" evidence="3">
    <location>
        <position position="226"/>
    </location>
</feature>
<dbReference type="PANTHER" id="PTHR10625:SF38">
    <property type="entry name" value="HISTONE DEACETYLASE 6, ISOFORM G"/>
    <property type="match status" value="1"/>
</dbReference>
<evidence type="ECO:0000313" key="3">
    <source>
        <dbReference type="EMBL" id="CAD7647100.1"/>
    </source>
</evidence>
<protein>
    <recommendedName>
        <fullName evidence="2">Histone deacetylase domain-containing protein</fullName>
    </recommendedName>
</protein>
<dbReference type="GO" id="GO:0000118">
    <property type="term" value="C:histone deacetylase complex"/>
    <property type="evidence" value="ECO:0007669"/>
    <property type="project" value="TreeGrafter"/>
</dbReference>
<dbReference type="GO" id="GO:0040029">
    <property type="term" value="P:epigenetic regulation of gene expression"/>
    <property type="evidence" value="ECO:0007669"/>
    <property type="project" value="TreeGrafter"/>
</dbReference>
<feature type="domain" description="Histone deacetylase" evidence="2">
    <location>
        <begin position="4"/>
        <end position="221"/>
    </location>
</feature>
<dbReference type="Proteomes" id="UP000759131">
    <property type="component" value="Unassembled WGS sequence"/>
</dbReference>
<evidence type="ECO:0000313" key="4">
    <source>
        <dbReference type="Proteomes" id="UP000759131"/>
    </source>
</evidence>
<dbReference type="Pfam" id="PF00850">
    <property type="entry name" value="Hist_deacetyl"/>
    <property type="match status" value="1"/>
</dbReference>
<dbReference type="EMBL" id="OC893400">
    <property type="protein sequence ID" value="CAD7647100.1"/>
    <property type="molecule type" value="Genomic_DNA"/>
</dbReference>
<dbReference type="InterPro" id="IPR023801">
    <property type="entry name" value="His_deacetylse_dom"/>
</dbReference>
<evidence type="ECO:0000256" key="1">
    <source>
        <dbReference type="ARBA" id="ARBA00048287"/>
    </source>
</evidence>
<proteinExistence type="predicted"/>
<dbReference type="AlphaFoldDB" id="A0A7R9LSP5"/>
<dbReference type="InterPro" id="IPR023696">
    <property type="entry name" value="Ureohydrolase_dom_sf"/>
</dbReference>